<sequence length="118" mass="13917">MIGTLFWTLFHIHALILTNIVQLSPNVVLCYFQQGIYLTFIGYYSLVKELTTLLLMIICGLWSIMNVRSMRRVRDRQLILLLLMDIIIYTLFSFVFAIFLIYQQITQNLYKKSIAITN</sequence>
<evidence type="ECO:0000256" key="1">
    <source>
        <dbReference type="SAM" id="Phobius"/>
    </source>
</evidence>
<keyword evidence="1" id="KW-0812">Transmembrane</keyword>
<name>A0A819WQZ0_9BILA</name>
<feature type="transmembrane region" description="Helical" evidence="1">
    <location>
        <begin position="46"/>
        <end position="67"/>
    </location>
</feature>
<proteinExistence type="predicted"/>
<evidence type="ECO:0000313" key="2">
    <source>
        <dbReference type="EMBL" id="CAF4129150.1"/>
    </source>
</evidence>
<protein>
    <submittedName>
        <fullName evidence="2">Uncharacterized protein</fullName>
    </submittedName>
</protein>
<keyword evidence="1" id="KW-1133">Transmembrane helix</keyword>
<feature type="transmembrane region" description="Helical" evidence="1">
    <location>
        <begin position="79"/>
        <end position="102"/>
    </location>
</feature>
<organism evidence="2 3">
    <name type="scientific">Rotaria sordida</name>
    <dbReference type="NCBI Taxonomy" id="392033"/>
    <lineage>
        <taxon>Eukaryota</taxon>
        <taxon>Metazoa</taxon>
        <taxon>Spiralia</taxon>
        <taxon>Gnathifera</taxon>
        <taxon>Rotifera</taxon>
        <taxon>Eurotatoria</taxon>
        <taxon>Bdelloidea</taxon>
        <taxon>Philodinida</taxon>
        <taxon>Philodinidae</taxon>
        <taxon>Rotaria</taxon>
    </lineage>
</organism>
<reference evidence="2" key="1">
    <citation type="submission" date="2021-02" db="EMBL/GenBank/DDBJ databases">
        <authorList>
            <person name="Nowell W R."/>
        </authorList>
    </citation>
    <scope>NUCLEOTIDE SEQUENCE</scope>
</reference>
<evidence type="ECO:0000313" key="3">
    <source>
        <dbReference type="Proteomes" id="UP000663823"/>
    </source>
</evidence>
<dbReference type="AlphaFoldDB" id="A0A819WQZ0"/>
<dbReference type="EMBL" id="CAJOAX010013351">
    <property type="protein sequence ID" value="CAF4129150.1"/>
    <property type="molecule type" value="Genomic_DNA"/>
</dbReference>
<comment type="caution">
    <text evidence="2">The sequence shown here is derived from an EMBL/GenBank/DDBJ whole genome shotgun (WGS) entry which is preliminary data.</text>
</comment>
<gene>
    <name evidence="2" type="ORF">OTI717_LOCUS35193</name>
</gene>
<dbReference type="Proteomes" id="UP000663823">
    <property type="component" value="Unassembled WGS sequence"/>
</dbReference>
<keyword evidence="1" id="KW-0472">Membrane</keyword>
<accession>A0A819WQZ0</accession>